<evidence type="ECO:0000256" key="1">
    <source>
        <dbReference type="SAM" id="MobiDB-lite"/>
    </source>
</evidence>
<sequence>MFLELTAYPPFTTAFIVVNGEADVPQFQTIRTVRLVEHRLRMRLIKDGSGRGDHVTGGGGAAAAAFQSTRGRVCLSVPGRTLIVVHSIVLWPWKADVSVSTDGMNRRSPVSPASTASTSTASRGCTLSMPGAQINILVDAPVFAAWCNNRIYIFDEEEIAHDSELVVLQAHNLVCVSTMRLMDEQHSGNKNHSSKLSALENHGQGGLPLPDSGLELGSLIEHIPITAARARAGAEKGLTKGIWGASCLFPRALRKWQVAQTRDACEQIGKLLSLLGSVEGKSGSLLGGVRRDRERRLGDGHPDSKHGAHDRKQRQWMVVKATWEAVSTRRSPRKMKAKGGGGRWKEVSERMTSDIGRGVSVGPHFSRAMCSDVPGRAAGVEQVGKSSHGDFVGSVAPDASPASSRGFGAGLTDQLRVDEYIIEAQAVAVTGNGQISSGSSDLTGKCTVQVGISEDLTMGS</sequence>
<protein>
    <submittedName>
        <fullName evidence="2">Uncharacterized protein</fullName>
    </submittedName>
</protein>
<feature type="region of interest" description="Disordered" evidence="1">
    <location>
        <begin position="327"/>
        <end position="346"/>
    </location>
</feature>
<dbReference type="Proteomes" id="UP000054270">
    <property type="component" value="Unassembled WGS sequence"/>
</dbReference>
<proteinExistence type="predicted"/>
<dbReference type="AlphaFoldDB" id="A0A0D2M599"/>
<feature type="region of interest" description="Disordered" evidence="1">
    <location>
        <begin position="285"/>
        <end position="314"/>
    </location>
</feature>
<feature type="compositionally biased region" description="Basic and acidic residues" evidence="1">
    <location>
        <begin position="289"/>
        <end position="307"/>
    </location>
</feature>
<feature type="region of interest" description="Disordered" evidence="1">
    <location>
        <begin position="101"/>
        <end position="122"/>
    </location>
</feature>
<evidence type="ECO:0000313" key="2">
    <source>
        <dbReference type="EMBL" id="KJA18378.1"/>
    </source>
</evidence>
<dbReference type="EMBL" id="KN817590">
    <property type="protein sequence ID" value="KJA18378.1"/>
    <property type="molecule type" value="Genomic_DNA"/>
</dbReference>
<reference evidence="3" key="1">
    <citation type="submission" date="2014-04" db="EMBL/GenBank/DDBJ databases">
        <title>Evolutionary Origins and Diversification of the Mycorrhizal Mutualists.</title>
        <authorList>
            <consortium name="DOE Joint Genome Institute"/>
            <consortium name="Mycorrhizal Genomics Consortium"/>
            <person name="Kohler A."/>
            <person name="Kuo A."/>
            <person name="Nagy L.G."/>
            <person name="Floudas D."/>
            <person name="Copeland A."/>
            <person name="Barry K.W."/>
            <person name="Cichocki N."/>
            <person name="Veneault-Fourrey C."/>
            <person name="LaButti K."/>
            <person name="Lindquist E.A."/>
            <person name="Lipzen A."/>
            <person name="Lundell T."/>
            <person name="Morin E."/>
            <person name="Murat C."/>
            <person name="Riley R."/>
            <person name="Ohm R."/>
            <person name="Sun H."/>
            <person name="Tunlid A."/>
            <person name="Henrissat B."/>
            <person name="Grigoriev I.V."/>
            <person name="Hibbett D.S."/>
            <person name="Martin F."/>
        </authorList>
    </citation>
    <scope>NUCLEOTIDE SEQUENCE [LARGE SCALE GENOMIC DNA]</scope>
    <source>
        <strain evidence="3">FD-334 SS-4</strain>
    </source>
</reference>
<evidence type="ECO:0000313" key="3">
    <source>
        <dbReference type="Proteomes" id="UP000054270"/>
    </source>
</evidence>
<accession>A0A0D2M599</accession>
<gene>
    <name evidence="2" type="ORF">HYPSUDRAFT_57207</name>
</gene>
<feature type="compositionally biased region" description="Low complexity" evidence="1">
    <location>
        <begin position="106"/>
        <end position="122"/>
    </location>
</feature>
<keyword evidence="3" id="KW-1185">Reference proteome</keyword>
<name>A0A0D2M599_HYPSF</name>
<organism evidence="2 3">
    <name type="scientific">Hypholoma sublateritium (strain FD-334 SS-4)</name>
    <dbReference type="NCBI Taxonomy" id="945553"/>
    <lineage>
        <taxon>Eukaryota</taxon>
        <taxon>Fungi</taxon>
        <taxon>Dikarya</taxon>
        <taxon>Basidiomycota</taxon>
        <taxon>Agaricomycotina</taxon>
        <taxon>Agaricomycetes</taxon>
        <taxon>Agaricomycetidae</taxon>
        <taxon>Agaricales</taxon>
        <taxon>Agaricineae</taxon>
        <taxon>Strophariaceae</taxon>
        <taxon>Hypholoma</taxon>
    </lineage>
</organism>